<evidence type="ECO:0000256" key="1">
    <source>
        <dbReference type="SAM" id="SignalP"/>
    </source>
</evidence>
<feature type="domain" description="Gag1-like clamp" evidence="2">
    <location>
        <begin position="65"/>
        <end position="176"/>
    </location>
</feature>
<name>A0A6P3Z9W4_ZIZJJ</name>
<evidence type="ECO:0000313" key="4">
    <source>
        <dbReference type="RefSeq" id="XP_015870955.2"/>
    </source>
</evidence>
<feature type="chain" id="PRO_5046646260" evidence="1">
    <location>
        <begin position="25"/>
        <end position="176"/>
    </location>
</feature>
<keyword evidence="3" id="KW-1185">Reference proteome</keyword>
<dbReference type="Pfam" id="PF13259">
    <property type="entry name" value="clamp_Gag1-like"/>
    <property type="match status" value="1"/>
</dbReference>
<dbReference type="InParanoid" id="A0A6P3Z9W4"/>
<evidence type="ECO:0000259" key="2">
    <source>
        <dbReference type="Pfam" id="PF13259"/>
    </source>
</evidence>
<dbReference type="KEGG" id="zju:107408103"/>
<feature type="signal peptide" evidence="1">
    <location>
        <begin position="1"/>
        <end position="24"/>
    </location>
</feature>
<dbReference type="RefSeq" id="XP_015870955.2">
    <property type="nucleotide sequence ID" value="XM_016015469.4"/>
</dbReference>
<gene>
    <name evidence="4" type="primary">LOC107408103</name>
</gene>
<proteinExistence type="predicted"/>
<evidence type="ECO:0000313" key="3">
    <source>
        <dbReference type="Proteomes" id="UP001652623"/>
    </source>
</evidence>
<accession>A0A6P3Z9W4</accession>
<dbReference type="InterPro" id="IPR025124">
    <property type="entry name" value="Gag1-like_clamp"/>
</dbReference>
<dbReference type="Proteomes" id="UP001652623">
    <property type="component" value="Chromosome 1"/>
</dbReference>
<dbReference type="PANTHER" id="PTHR33373">
    <property type="entry name" value="OS07G0479600 PROTEIN"/>
    <property type="match status" value="1"/>
</dbReference>
<keyword evidence="1" id="KW-0732">Signal</keyword>
<reference evidence="3" key="1">
    <citation type="submission" date="2025-05" db="UniProtKB">
        <authorList>
            <consortium name="RefSeq"/>
        </authorList>
    </citation>
    <scope>NUCLEOTIDE SEQUENCE [LARGE SCALE GENOMIC DNA]</scope>
</reference>
<organism evidence="3 4">
    <name type="scientific">Ziziphus jujuba</name>
    <name type="common">Chinese jujube</name>
    <name type="synonym">Ziziphus sativa</name>
    <dbReference type="NCBI Taxonomy" id="326968"/>
    <lineage>
        <taxon>Eukaryota</taxon>
        <taxon>Viridiplantae</taxon>
        <taxon>Streptophyta</taxon>
        <taxon>Embryophyta</taxon>
        <taxon>Tracheophyta</taxon>
        <taxon>Spermatophyta</taxon>
        <taxon>Magnoliopsida</taxon>
        <taxon>eudicotyledons</taxon>
        <taxon>Gunneridae</taxon>
        <taxon>Pentapetalae</taxon>
        <taxon>rosids</taxon>
        <taxon>fabids</taxon>
        <taxon>Rosales</taxon>
        <taxon>Rhamnaceae</taxon>
        <taxon>Paliureae</taxon>
        <taxon>Ziziphus</taxon>
    </lineage>
</organism>
<dbReference type="AlphaFoldDB" id="A0A6P3Z9W4"/>
<dbReference type="GeneID" id="107408103"/>
<dbReference type="PANTHER" id="PTHR33373:SF13">
    <property type="entry name" value="DUF4050 DOMAIN-CONTAINING PROTEIN"/>
    <property type="match status" value="1"/>
</dbReference>
<protein>
    <submittedName>
        <fullName evidence="4">Uncharacterized protein LOC107408103</fullName>
    </submittedName>
</protein>
<sequence>MVTLSASFTAWIDHFLACMGGCFGCCTKPTPIIAVDEPSKGLRIQGRTVNKPIISDGFWSSSTCDVDNSAFQSQRSISSTSASNQTFNHGSGVVNTSSSHPEFVNHGLLLWNQTRLQWIENGRSGDQTQQNGARRLGWNTSYESLLGSKQPFPQRIPLTEMVEFLVEIWDHEGLYD</sequence>
<reference evidence="4" key="2">
    <citation type="submission" date="2025-08" db="UniProtKB">
        <authorList>
            <consortium name="RefSeq"/>
        </authorList>
    </citation>
    <scope>IDENTIFICATION</scope>
    <source>
        <tissue evidence="4">Seedling</tissue>
    </source>
</reference>